<evidence type="ECO:0000256" key="1">
    <source>
        <dbReference type="SAM" id="MobiDB-lite"/>
    </source>
</evidence>
<sequence>MRLPYVRRICCNTPCGMHLGNVARAPPHCPLQSHTPGHLGETTSNSRLAFRSGDLSRHSSDTPQQIHRAGYSLTVRLMYVYHHAEHGYGGEEYAGAHTSEAATSGAETSEAVTSGAETSEAATSGAETSEAATSGAETSGADTSGAATSWGTRAAAAAASTRAPTAVTGSTEIDVGASSRMMKCEVDAFRDGLSFGRAPTTPRAPLPQRPEDGGVEGAAGAPGGGGAAGGGGGARLQPRAAAARRHLGPAAASRRAVKPGAARARPTRDIHGTVATADQWRVVELWLGELVLVRCCTQQEPISTVEPGETKFISIIHKEQAGAPLHASCDSAAPPHGWTWPPRSMDGVRRGVSTEVTECSGTENESTPTKSTVTYIQAVRREHCTAVQSLAISGDGGLDARGSIALIASALLGLKRPIRVMRGEYGPAISSGTIPTCENSGATPPGGSNPVLLGGRRGQHRGEQLSERQKINVVGRRKWEHTEKMSSLRQYLPNFIRCKSSSCRNLGSNRGPQNRIGGRGGVAARAFASHQGEPSSFPGEAAPGHFQLGIVPDDAAVRWVFSGFSHSPRPCIPTLAFHACLASPSMALTTLNDKRPFHKI</sequence>
<evidence type="ECO:0000313" key="2">
    <source>
        <dbReference type="EMBL" id="KAJ8895179.1"/>
    </source>
</evidence>
<feature type="compositionally biased region" description="Gly residues" evidence="1">
    <location>
        <begin position="215"/>
        <end position="234"/>
    </location>
</feature>
<reference evidence="2 3" key="1">
    <citation type="submission" date="2023-02" db="EMBL/GenBank/DDBJ databases">
        <title>LHISI_Scaffold_Assembly.</title>
        <authorList>
            <person name="Stuart O.P."/>
            <person name="Cleave R."/>
            <person name="Magrath M.J.L."/>
            <person name="Mikheyev A.S."/>
        </authorList>
    </citation>
    <scope>NUCLEOTIDE SEQUENCE [LARGE SCALE GENOMIC DNA]</scope>
    <source>
        <strain evidence="2">Daus_M_001</strain>
        <tissue evidence="2">Leg muscle</tissue>
    </source>
</reference>
<protein>
    <submittedName>
        <fullName evidence="2">Uncharacterized protein</fullName>
    </submittedName>
</protein>
<accession>A0ABQ9IG05</accession>
<feature type="region of interest" description="Disordered" evidence="1">
    <location>
        <begin position="98"/>
        <end position="147"/>
    </location>
</feature>
<dbReference type="EMBL" id="JARBHB010000001">
    <property type="protein sequence ID" value="KAJ8895179.1"/>
    <property type="molecule type" value="Genomic_DNA"/>
</dbReference>
<gene>
    <name evidence="2" type="ORF">PR048_000504</name>
</gene>
<name>A0ABQ9IG05_9NEOP</name>
<comment type="caution">
    <text evidence="2">The sequence shown here is derived from an EMBL/GenBank/DDBJ whole genome shotgun (WGS) entry which is preliminary data.</text>
</comment>
<organism evidence="2 3">
    <name type="scientific">Dryococelus australis</name>
    <dbReference type="NCBI Taxonomy" id="614101"/>
    <lineage>
        <taxon>Eukaryota</taxon>
        <taxon>Metazoa</taxon>
        <taxon>Ecdysozoa</taxon>
        <taxon>Arthropoda</taxon>
        <taxon>Hexapoda</taxon>
        <taxon>Insecta</taxon>
        <taxon>Pterygota</taxon>
        <taxon>Neoptera</taxon>
        <taxon>Polyneoptera</taxon>
        <taxon>Phasmatodea</taxon>
        <taxon>Verophasmatodea</taxon>
        <taxon>Anareolatae</taxon>
        <taxon>Phasmatidae</taxon>
        <taxon>Eurycanthinae</taxon>
        <taxon>Dryococelus</taxon>
    </lineage>
</organism>
<evidence type="ECO:0000313" key="3">
    <source>
        <dbReference type="Proteomes" id="UP001159363"/>
    </source>
</evidence>
<dbReference type="Proteomes" id="UP001159363">
    <property type="component" value="Chromosome 1"/>
</dbReference>
<feature type="region of interest" description="Disordered" evidence="1">
    <location>
        <begin position="193"/>
        <end position="265"/>
    </location>
</feature>
<keyword evidence="3" id="KW-1185">Reference proteome</keyword>
<proteinExistence type="predicted"/>